<name>W6K3D1_9MICO</name>
<dbReference type="Proteomes" id="UP000035763">
    <property type="component" value="Unassembled WGS sequence"/>
</dbReference>
<dbReference type="SUPFAM" id="SSF51182">
    <property type="entry name" value="RmlC-like cupins"/>
    <property type="match status" value="1"/>
</dbReference>
<dbReference type="STRING" id="1193182.BN11_230010"/>
<dbReference type="OrthoDB" id="9801785at2"/>
<organism evidence="3 4">
    <name type="scientific">Nostocoides australiense Ben110</name>
    <dbReference type="NCBI Taxonomy" id="1193182"/>
    <lineage>
        <taxon>Bacteria</taxon>
        <taxon>Bacillati</taxon>
        <taxon>Actinomycetota</taxon>
        <taxon>Actinomycetes</taxon>
        <taxon>Micrococcales</taxon>
        <taxon>Intrasporangiaceae</taxon>
        <taxon>Nostocoides</taxon>
    </lineage>
</organism>
<accession>W6K3D1</accession>
<dbReference type="InterPro" id="IPR036291">
    <property type="entry name" value="NAD(P)-bd_dom_sf"/>
</dbReference>
<evidence type="ECO:0000259" key="1">
    <source>
        <dbReference type="Pfam" id="PF01370"/>
    </source>
</evidence>
<evidence type="ECO:0000313" key="4">
    <source>
        <dbReference type="Proteomes" id="UP000035763"/>
    </source>
</evidence>
<dbReference type="Gene3D" id="2.60.120.10">
    <property type="entry name" value="Jelly Rolls"/>
    <property type="match status" value="1"/>
</dbReference>
<dbReference type="Pfam" id="PF14667">
    <property type="entry name" value="Polysacc_synt_C"/>
    <property type="match status" value="1"/>
</dbReference>
<dbReference type="PANTHER" id="PTHR43245:SF55">
    <property type="entry name" value="NAD(P)-BINDING DOMAIN-CONTAINING PROTEIN"/>
    <property type="match status" value="1"/>
</dbReference>
<proteinExistence type="predicted"/>
<dbReference type="Pfam" id="PF01370">
    <property type="entry name" value="Epimerase"/>
    <property type="match status" value="1"/>
</dbReference>
<protein>
    <submittedName>
        <fullName evidence="3">NAD dependent epimerase/dehydratase family protein</fullName>
    </submittedName>
</protein>
<gene>
    <name evidence="3" type="ORF">BN11_230010</name>
</gene>
<dbReference type="InterPro" id="IPR014710">
    <property type="entry name" value="RmlC-like_jellyroll"/>
</dbReference>
<evidence type="ECO:0000259" key="2">
    <source>
        <dbReference type="Pfam" id="PF14667"/>
    </source>
</evidence>
<evidence type="ECO:0000313" key="3">
    <source>
        <dbReference type="EMBL" id="CCH73054.1"/>
    </source>
</evidence>
<feature type="domain" description="Capsular polysaccharide assembling protein CapF C-terminal" evidence="2">
    <location>
        <begin position="249"/>
        <end position="360"/>
    </location>
</feature>
<dbReference type="AlphaFoldDB" id="W6K3D1"/>
<dbReference type="PANTHER" id="PTHR43245">
    <property type="entry name" value="BIFUNCTIONAL POLYMYXIN RESISTANCE PROTEIN ARNA"/>
    <property type="match status" value="1"/>
</dbReference>
<sequence>MKVLITGADGFLGWHLRCRLRAMSEHDVVPVGRQNWSRLPALVAESDAIVHLAGINRAPTGEELLEGNIQLARELAGAMRAASKPYRLIYAGTTQIGNGTPYGIAKEISGGLLDDAVETNGGSFCEVRLPGVFGEHARPNYNTFVATFGEAVLEGREDWLTVQDSVVELLHAQDAAATIEAALTSTEKLIRPSGHSVSVQDVLKLLGAFHTLYINGEIPDLRSPFELSLFNTYRSINIRERYPIFPKVNADARGELSEILRAHGRAGQTFISSTRPGQTRGEHYHLRKIERFAVVHGSARISMRRLLTNETIEFDVDADTQALVDMPTLWVHNIKNTGSADLLTVFWTDQLYDPSAPDTYYEMVRSPGGVSS</sequence>
<comment type="caution">
    <text evidence="3">The sequence shown here is derived from an EMBL/GenBank/DDBJ whole genome shotgun (WGS) entry which is preliminary data.</text>
</comment>
<dbReference type="EMBL" id="CAJA01000146">
    <property type="protein sequence ID" value="CCH73054.1"/>
    <property type="molecule type" value="Genomic_DNA"/>
</dbReference>
<dbReference type="RefSeq" id="WP_048694077.1">
    <property type="nucleotide sequence ID" value="NZ_HG764815.1"/>
</dbReference>
<dbReference type="Gene3D" id="3.40.50.720">
    <property type="entry name" value="NAD(P)-binding Rossmann-like Domain"/>
    <property type="match status" value="1"/>
</dbReference>
<feature type="domain" description="NAD-dependent epimerase/dehydratase" evidence="1">
    <location>
        <begin position="3"/>
        <end position="187"/>
    </location>
</feature>
<dbReference type="InterPro" id="IPR050177">
    <property type="entry name" value="Lipid_A_modif_metabolic_enz"/>
</dbReference>
<keyword evidence="4" id="KW-1185">Reference proteome</keyword>
<reference evidence="3 4" key="1">
    <citation type="journal article" date="2013" name="ISME J.">
        <title>A metabolic model for members of the genus Tetrasphaera involved in enhanced biological phosphorus removal.</title>
        <authorList>
            <person name="Kristiansen R."/>
            <person name="Nguyen H.T.T."/>
            <person name="Saunders A.M."/>
            <person name="Nielsen J.L."/>
            <person name="Wimmer R."/>
            <person name="Le V.Q."/>
            <person name="McIlroy S.J."/>
            <person name="Petrovski S."/>
            <person name="Seviour R.J."/>
            <person name="Calteau A."/>
            <person name="Nielsen K.L."/>
            <person name="Nielsen P.H."/>
        </authorList>
    </citation>
    <scope>NUCLEOTIDE SEQUENCE [LARGE SCALE GENOMIC DNA]</scope>
    <source>
        <strain evidence="3 4">Ben110</strain>
    </source>
</reference>
<dbReference type="InterPro" id="IPR029303">
    <property type="entry name" value="CapF_C"/>
</dbReference>
<dbReference type="InterPro" id="IPR001509">
    <property type="entry name" value="Epimerase_deHydtase"/>
</dbReference>
<dbReference type="InterPro" id="IPR011051">
    <property type="entry name" value="RmlC_Cupin_sf"/>
</dbReference>
<dbReference type="SUPFAM" id="SSF51735">
    <property type="entry name" value="NAD(P)-binding Rossmann-fold domains"/>
    <property type="match status" value="1"/>
</dbReference>